<gene>
    <name evidence="2" type="ORF">ON753_11585</name>
</gene>
<evidence type="ECO:0000313" key="2">
    <source>
        <dbReference type="EMBL" id="MCX2723009.1"/>
    </source>
</evidence>
<dbReference type="PRINTS" id="PR00080">
    <property type="entry name" value="SDRFAMILY"/>
</dbReference>
<reference evidence="2 3" key="1">
    <citation type="journal article" date="2016" name="Int. J. Syst. Evol. Microbiol.">
        <title>Labrenzia salina sp. nov., isolated from the rhizosphere of the halophyte Arthrocnemum macrostachyum.</title>
        <authorList>
            <person name="Camacho M."/>
            <person name="Redondo-Gomez S."/>
            <person name="Rodriguez-Llorente I."/>
            <person name="Rohde M."/>
            <person name="Sproer C."/>
            <person name="Schumann P."/>
            <person name="Klenk H.P."/>
            <person name="Montero-Calasanz M.D.C."/>
        </authorList>
    </citation>
    <scope>NUCLEOTIDE SEQUENCE [LARGE SCALE GENOMIC DNA]</scope>
    <source>
        <strain evidence="2 3">DSM 29163</strain>
    </source>
</reference>
<name>A0ABT3R187_9HYPH</name>
<comment type="similarity">
    <text evidence="1">Belongs to the short-chain dehydrogenases/reductases (SDR) family.</text>
</comment>
<dbReference type="PANTHER" id="PTHR45458">
    <property type="entry name" value="SHORT-CHAIN DEHYDROGENASE/REDUCTASE SDR"/>
    <property type="match status" value="1"/>
</dbReference>
<dbReference type="InterPro" id="IPR052184">
    <property type="entry name" value="SDR_enzymes"/>
</dbReference>
<evidence type="ECO:0000256" key="1">
    <source>
        <dbReference type="RuleBase" id="RU000363"/>
    </source>
</evidence>
<dbReference type="InterPro" id="IPR002347">
    <property type="entry name" value="SDR_fam"/>
</dbReference>
<dbReference type="Gene3D" id="3.40.50.720">
    <property type="entry name" value="NAD(P)-binding Rossmann-like Domain"/>
    <property type="match status" value="1"/>
</dbReference>
<dbReference type="Pfam" id="PF00106">
    <property type="entry name" value="adh_short"/>
    <property type="match status" value="1"/>
</dbReference>
<protein>
    <submittedName>
        <fullName evidence="2">SDR family oxidoreductase</fullName>
    </submittedName>
</protein>
<dbReference type="PRINTS" id="PR00081">
    <property type="entry name" value="GDHRDH"/>
</dbReference>
<dbReference type="InterPro" id="IPR036291">
    <property type="entry name" value="NAD(P)-bd_dom_sf"/>
</dbReference>
<dbReference type="PANTHER" id="PTHR45458:SF1">
    <property type="entry name" value="SHORT CHAIN DEHYDROGENASE"/>
    <property type="match status" value="1"/>
</dbReference>
<dbReference type="SUPFAM" id="SSF51735">
    <property type="entry name" value="NAD(P)-binding Rossmann-fold domains"/>
    <property type="match status" value="1"/>
</dbReference>
<evidence type="ECO:0000313" key="3">
    <source>
        <dbReference type="Proteomes" id="UP001300261"/>
    </source>
</evidence>
<comment type="caution">
    <text evidence="2">The sequence shown here is derived from an EMBL/GenBank/DDBJ whole genome shotgun (WGS) entry which is preliminary data.</text>
</comment>
<sequence>MPTCLITAANRGIGFELARQALATGWTVYGSVRSERDARETAGKLGEGYRPLVFDVTDHPAVRQAASGLTDGIDLLVNNAGVIGPARQMPLDMDFDGFAETLAVNTLAPLAVSQAFLPHLRRAGSGRIVTVSSQMSWMGYRKPDTLAYRASKAAVNKVMQGLATALEPEGIPVVLIDPGWVKTDMGGPAADNSPIDVAAGILKIAENLTLADTGRFFKWTGEERPF</sequence>
<dbReference type="Proteomes" id="UP001300261">
    <property type="component" value="Unassembled WGS sequence"/>
</dbReference>
<dbReference type="EMBL" id="JAPEVI010000003">
    <property type="protein sequence ID" value="MCX2723009.1"/>
    <property type="molecule type" value="Genomic_DNA"/>
</dbReference>
<organism evidence="2 3">
    <name type="scientific">Roseibium salinum</name>
    <dbReference type="NCBI Taxonomy" id="1604349"/>
    <lineage>
        <taxon>Bacteria</taxon>
        <taxon>Pseudomonadati</taxon>
        <taxon>Pseudomonadota</taxon>
        <taxon>Alphaproteobacteria</taxon>
        <taxon>Hyphomicrobiales</taxon>
        <taxon>Stappiaceae</taxon>
        <taxon>Roseibium</taxon>
    </lineage>
</organism>
<accession>A0ABT3R187</accession>
<keyword evidence="3" id="KW-1185">Reference proteome</keyword>
<dbReference type="CDD" id="cd05325">
    <property type="entry name" value="carb_red_sniffer_like_SDR_c"/>
    <property type="match status" value="1"/>
</dbReference>
<dbReference type="RefSeq" id="WP_265962672.1">
    <property type="nucleotide sequence ID" value="NZ_JAPEVI010000003.1"/>
</dbReference>
<proteinExistence type="inferred from homology"/>